<keyword evidence="2" id="KW-1185">Reference proteome</keyword>
<evidence type="ECO:0000313" key="1">
    <source>
        <dbReference type="EMBL" id="OJT11125.1"/>
    </source>
</evidence>
<dbReference type="AlphaFoldDB" id="A0A1M2VU51"/>
<name>A0A1M2VU51_TRAPU</name>
<protein>
    <submittedName>
        <fullName evidence="1">Uncharacterized protein</fullName>
    </submittedName>
</protein>
<comment type="caution">
    <text evidence="1">The sequence shown here is derived from an EMBL/GenBank/DDBJ whole genome shotgun (WGS) entry which is preliminary data.</text>
</comment>
<dbReference type="Proteomes" id="UP000184267">
    <property type="component" value="Unassembled WGS sequence"/>
</dbReference>
<evidence type="ECO:0000313" key="2">
    <source>
        <dbReference type="Proteomes" id="UP000184267"/>
    </source>
</evidence>
<proteinExistence type="predicted"/>
<sequence length="86" mass="9284">MSRARVRGRAGTHKACWLTTTFERTVRSEETTAAQVSSAEDSSARTVKVRACAGRKARAREGRRAGESRRAAACCIGGAKKDRGLM</sequence>
<accession>A0A1M2VU51</accession>
<dbReference type="EMBL" id="MNAD01000686">
    <property type="protein sequence ID" value="OJT11125.1"/>
    <property type="molecule type" value="Genomic_DNA"/>
</dbReference>
<gene>
    <name evidence="1" type="ORF">TRAPUB_12364</name>
</gene>
<organism evidence="1 2">
    <name type="scientific">Trametes pubescens</name>
    <name type="common">White-rot fungus</name>
    <dbReference type="NCBI Taxonomy" id="154538"/>
    <lineage>
        <taxon>Eukaryota</taxon>
        <taxon>Fungi</taxon>
        <taxon>Dikarya</taxon>
        <taxon>Basidiomycota</taxon>
        <taxon>Agaricomycotina</taxon>
        <taxon>Agaricomycetes</taxon>
        <taxon>Polyporales</taxon>
        <taxon>Polyporaceae</taxon>
        <taxon>Trametes</taxon>
    </lineage>
</organism>
<reference evidence="1 2" key="1">
    <citation type="submission" date="2016-10" db="EMBL/GenBank/DDBJ databases">
        <title>Genome sequence of the basidiomycete white-rot fungus Trametes pubescens.</title>
        <authorList>
            <person name="Makela M.R."/>
            <person name="Granchi Z."/>
            <person name="Peng M."/>
            <person name="De Vries R.P."/>
            <person name="Grigoriev I."/>
            <person name="Riley R."/>
            <person name="Hilden K."/>
        </authorList>
    </citation>
    <scope>NUCLEOTIDE SEQUENCE [LARGE SCALE GENOMIC DNA]</scope>
    <source>
        <strain evidence="1 2">FBCC735</strain>
    </source>
</reference>